<dbReference type="SUPFAM" id="SSF48452">
    <property type="entry name" value="TPR-like"/>
    <property type="match status" value="2"/>
</dbReference>
<dbReference type="Proteomes" id="UP001500575">
    <property type="component" value="Unassembled WGS sequence"/>
</dbReference>
<keyword evidence="1" id="KW-0812">Transmembrane</keyword>
<evidence type="ECO:0000313" key="4">
    <source>
        <dbReference type="Proteomes" id="UP001500575"/>
    </source>
</evidence>
<feature type="transmembrane region" description="Helical" evidence="1">
    <location>
        <begin position="790"/>
        <end position="812"/>
    </location>
</feature>
<keyword evidence="4" id="KW-1185">Reference proteome</keyword>
<reference evidence="4" key="1">
    <citation type="journal article" date="2019" name="Int. J. Syst. Evol. Microbiol.">
        <title>The Global Catalogue of Microorganisms (GCM) 10K type strain sequencing project: providing services to taxonomists for standard genome sequencing and annotation.</title>
        <authorList>
            <consortium name="The Broad Institute Genomics Platform"/>
            <consortium name="The Broad Institute Genome Sequencing Center for Infectious Disease"/>
            <person name="Wu L."/>
            <person name="Ma J."/>
        </authorList>
    </citation>
    <scope>NUCLEOTIDE SEQUENCE [LARGE SCALE GENOMIC DNA]</scope>
    <source>
        <strain evidence="4">JCM 16021</strain>
    </source>
</reference>
<dbReference type="InterPro" id="IPR024983">
    <property type="entry name" value="CHAT_dom"/>
</dbReference>
<evidence type="ECO:0000313" key="3">
    <source>
        <dbReference type="EMBL" id="GAA2121833.1"/>
    </source>
</evidence>
<keyword evidence="1" id="KW-0472">Membrane</keyword>
<proteinExistence type="predicted"/>
<keyword evidence="1" id="KW-1133">Transmembrane helix</keyword>
<accession>A0ABP5JXN5</accession>
<evidence type="ECO:0000259" key="2">
    <source>
        <dbReference type="Pfam" id="PF12770"/>
    </source>
</evidence>
<gene>
    <name evidence="3" type="ORF">GCM10009843_16430</name>
</gene>
<comment type="caution">
    <text evidence="3">The sequence shown here is derived from an EMBL/GenBank/DDBJ whole genome shotgun (WGS) entry which is preliminary data.</text>
</comment>
<evidence type="ECO:0000256" key="1">
    <source>
        <dbReference type="SAM" id="Phobius"/>
    </source>
</evidence>
<dbReference type="Gene3D" id="1.25.40.10">
    <property type="entry name" value="Tetratricopeptide repeat domain"/>
    <property type="match status" value="1"/>
</dbReference>
<name>A0ABP5JXN5_9ACTN</name>
<feature type="domain" description="CHAT" evidence="2">
    <location>
        <begin position="614"/>
        <end position="845"/>
    </location>
</feature>
<sequence length="863" mass="90645">MSEGEQGAAAALLDLALDDPKVAALRARTLIAATSDPWWASVGHHALGLALRTAGDLPEAVAELRKGLRLAARSGDVDRAADVRASLGVTLISQGHTVRGLALLDAAIEQTEDRSLAAKALMRRGACLAWILGRHHAGLADLSAALRVFGELGDQVWEARTRGFLGLMHLGVGDVATAEAQTTLARERFVRLDRGAEAALMLLNRGVIAYVKGDVTASLTLFDLCEEEFNEHDVDPTLLVIERSTALLIAGLAAEAVVVVDDQLRRGASVPVERAELRLRLAKACLAVGDHERAATEALTASRFFRRSGGDWFTHQAELVGLLARERAGVMHGSLTRAAARTAAALEEDRSDEAVIGWLLAARTAAGRDPTARAEHLARAATYRTHPTALVKAGAWLARALDRQSRGDRRGVLVACGRGLAELDRHRATLGSSELRALASGHGAELAALALATAVDGPARRLLRWSERWRATSLAQPPVRPPEDDDLATGLAALRDNGRRLQLARSDAADTARLERDRARLEDQVRRLTRRTAGAGLAVDSRLDVDRLVAETGDAAFVELVEIEGELHAVVATRGRVRTQHVGPVAEAERAAEFARYGLRQAARGRPAPLAEAGVRLQAALLGPKVARWVADRPIVVSPTSALHAAPWGLLPVLACVPHSVVPSGRLWLMALERAQSSDAEDRVVFVSGPGLTTGGAEIDVVAPHHPAAVVLRHEAATVDATLEALDGATLAHVAAHGHFRAESPLFSSLDLADGPLLVHDFERMGAPPLRVLLSACDSGVLAPVGAGELLGLVAALLAVGTAGVVASVAVVNDEATVSVMVDAHAGLEAGDDLAGALLRARSAAGGDPVREGAAAAFLALGV</sequence>
<organism evidence="3 4">
    <name type="scientific">Nocardioides bigeumensis</name>
    <dbReference type="NCBI Taxonomy" id="433657"/>
    <lineage>
        <taxon>Bacteria</taxon>
        <taxon>Bacillati</taxon>
        <taxon>Actinomycetota</taxon>
        <taxon>Actinomycetes</taxon>
        <taxon>Propionibacteriales</taxon>
        <taxon>Nocardioidaceae</taxon>
        <taxon>Nocardioides</taxon>
    </lineage>
</organism>
<protein>
    <recommendedName>
        <fullName evidence="2">CHAT domain-containing protein</fullName>
    </recommendedName>
</protein>
<dbReference type="RefSeq" id="WP_344303198.1">
    <property type="nucleotide sequence ID" value="NZ_BAAAQQ010000007.1"/>
</dbReference>
<dbReference type="Pfam" id="PF12770">
    <property type="entry name" value="CHAT"/>
    <property type="match status" value="1"/>
</dbReference>
<dbReference type="InterPro" id="IPR011990">
    <property type="entry name" value="TPR-like_helical_dom_sf"/>
</dbReference>
<dbReference type="EMBL" id="BAAAQQ010000007">
    <property type="protein sequence ID" value="GAA2121833.1"/>
    <property type="molecule type" value="Genomic_DNA"/>
</dbReference>